<dbReference type="GO" id="GO:0043565">
    <property type="term" value="F:sequence-specific DNA binding"/>
    <property type="evidence" value="ECO:0007669"/>
    <property type="project" value="InterPro"/>
</dbReference>
<organism evidence="5 6">
    <name type="scientific">Paenimyroides baculatum</name>
    <dbReference type="NCBI Taxonomy" id="2608000"/>
    <lineage>
        <taxon>Bacteria</taxon>
        <taxon>Pseudomonadati</taxon>
        <taxon>Bacteroidota</taxon>
        <taxon>Flavobacteriia</taxon>
        <taxon>Flavobacteriales</taxon>
        <taxon>Flavobacteriaceae</taxon>
        <taxon>Paenimyroides</taxon>
    </lineage>
</organism>
<keyword evidence="3" id="KW-0804">Transcription</keyword>
<evidence type="ECO:0000256" key="2">
    <source>
        <dbReference type="ARBA" id="ARBA00023125"/>
    </source>
</evidence>
<dbReference type="Gene3D" id="1.10.10.60">
    <property type="entry name" value="Homeodomain-like"/>
    <property type="match status" value="1"/>
</dbReference>
<dbReference type="GO" id="GO:0003700">
    <property type="term" value="F:DNA-binding transcription factor activity"/>
    <property type="evidence" value="ECO:0007669"/>
    <property type="project" value="InterPro"/>
</dbReference>
<dbReference type="PANTHER" id="PTHR43280:SF2">
    <property type="entry name" value="HTH-TYPE TRANSCRIPTIONAL REGULATOR EXSA"/>
    <property type="match status" value="1"/>
</dbReference>
<keyword evidence="2" id="KW-0238">DNA-binding</keyword>
<comment type="caution">
    <text evidence="5">The sequence shown here is derived from an EMBL/GenBank/DDBJ whole genome shotgun (WGS) entry which is preliminary data.</text>
</comment>
<protein>
    <submittedName>
        <fullName evidence="5">Helix-turn-helix domain-containing protein</fullName>
    </submittedName>
</protein>
<dbReference type="PANTHER" id="PTHR43280">
    <property type="entry name" value="ARAC-FAMILY TRANSCRIPTIONAL REGULATOR"/>
    <property type="match status" value="1"/>
</dbReference>
<keyword evidence="6" id="KW-1185">Reference proteome</keyword>
<name>A0A5M6CKQ4_9FLAO</name>
<dbReference type="Proteomes" id="UP000325141">
    <property type="component" value="Unassembled WGS sequence"/>
</dbReference>
<evidence type="ECO:0000256" key="3">
    <source>
        <dbReference type="ARBA" id="ARBA00023163"/>
    </source>
</evidence>
<dbReference type="InterPro" id="IPR018060">
    <property type="entry name" value="HTH_AraC"/>
</dbReference>
<evidence type="ECO:0000313" key="5">
    <source>
        <dbReference type="EMBL" id="KAA5535597.1"/>
    </source>
</evidence>
<dbReference type="AlphaFoldDB" id="A0A5M6CKQ4"/>
<dbReference type="InterPro" id="IPR009057">
    <property type="entry name" value="Homeodomain-like_sf"/>
</dbReference>
<proteinExistence type="predicted"/>
<dbReference type="SMART" id="SM00342">
    <property type="entry name" value="HTH_ARAC"/>
    <property type="match status" value="1"/>
</dbReference>
<dbReference type="PROSITE" id="PS00041">
    <property type="entry name" value="HTH_ARAC_FAMILY_1"/>
    <property type="match status" value="1"/>
</dbReference>
<dbReference type="Pfam" id="PF12833">
    <property type="entry name" value="HTH_18"/>
    <property type="match status" value="1"/>
</dbReference>
<gene>
    <name evidence="5" type="ORF">F0460_07395</name>
</gene>
<accession>A0A5M6CKQ4</accession>
<keyword evidence="1" id="KW-0805">Transcription regulation</keyword>
<evidence type="ECO:0000256" key="1">
    <source>
        <dbReference type="ARBA" id="ARBA00023015"/>
    </source>
</evidence>
<sequence>MNDASHNELMVTNICRKMMQMANGELNSFVEISPQNTYFSAIAKVLNMLSENWQQRVLHIPFVKDEGSSDYLQIFSIVTDKNLHITALSDFGLSILQLDEQSVHGKSLGDYIDPKQHQELLKMLHKFQENTKENLKLQLQFTHLSLPRLYEAQVQFSTLEQLYTFHFIGILYRGPKITYDDSKKSRMIQRSLVDIEVQKIYDYITSTKKLNEATYDFLCEKYTINEQQLKTRFKALYNKTVYQDQLEVRLLRAEELVKNTSISFKAIAFEVGFQDYSNFYRNFVKTYGISPQEFREKYQLK</sequence>
<dbReference type="RefSeq" id="WP_150011782.1">
    <property type="nucleotide sequence ID" value="NZ_VWSG01000004.1"/>
</dbReference>
<dbReference type="InterPro" id="IPR018062">
    <property type="entry name" value="HTH_AraC-typ_CS"/>
</dbReference>
<feature type="domain" description="HTH araC/xylS-type" evidence="4">
    <location>
        <begin position="198"/>
        <end position="297"/>
    </location>
</feature>
<dbReference type="PROSITE" id="PS01124">
    <property type="entry name" value="HTH_ARAC_FAMILY_2"/>
    <property type="match status" value="1"/>
</dbReference>
<evidence type="ECO:0000259" key="4">
    <source>
        <dbReference type="PROSITE" id="PS01124"/>
    </source>
</evidence>
<evidence type="ECO:0000313" key="6">
    <source>
        <dbReference type="Proteomes" id="UP000325141"/>
    </source>
</evidence>
<dbReference type="SUPFAM" id="SSF46689">
    <property type="entry name" value="Homeodomain-like"/>
    <property type="match status" value="1"/>
</dbReference>
<reference evidence="5 6" key="1">
    <citation type="submission" date="2019-09" db="EMBL/GenBank/DDBJ databases">
        <title>Genome sequence and assembly of Flavobacterium sp.</title>
        <authorList>
            <person name="Chhetri G."/>
        </authorList>
    </citation>
    <scope>NUCLEOTIDE SEQUENCE [LARGE SCALE GENOMIC DNA]</scope>
    <source>
        <strain evidence="5 6">SNL9</strain>
    </source>
</reference>
<dbReference type="EMBL" id="VWSG01000004">
    <property type="protein sequence ID" value="KAA5535597.1"/>
    <property type="molecule type" value="Genomic_DNA"/>
</dbReference>